<feature type="compositionally biased region" description="Basic and acidic residues" evidence="1">
    <location>
        <begin position="7"/>
        <end position="28"/>
    </location>
</feature>
<proteinExistence type="predicted"/>
<keyword evidence="3" id="KW-1185">Reference proteome</keyword>
<evidence type="ECO:0000313" key="3">
    <source>
        <dbReference type="Proteomes" id="UP001303046"/>
    </source>
</evidence>
<dbReference type="EMBL" id="JAVFWL010000003">
    <property type="protein sequence ID" value="KAK6744038.1"/>
    <property type="molecule type" value="Genomic_DNA"/>
</dbReference>
<evidence type="ECO:0000256" key="1">
    <source>
        <dbReference type="SAM" id="MobiDB-lite"/>
    </source>
</evidence>
<feature type="region of interest" description="Disordered" evidence="1">
    <location>
        <begin position="1"/>
        <end position="47"/>
    </location>
</feature>
<reference evidence="2 3" key="1">
    <citation type="submission" date="2023-08" db="EMBL/GenBank/DDBJ databases">
        <title>A Necator americanus chromosomal reference genome.</title>
        <authorList>
            <person name="Ilik V."/>
            <person name="Petrzelkova K.J."/>
            <person name="Pardy F."/>
            <person name="Fuh T."/>
            <person name="Niatou-Singa F.S."/>
            <person name="Gouil Q."/>
            <person name="Baker L."/>
            <person name="Ritchie M.E."/>
            <person name="Jex A.R."/>
            <person name="Gazzola D."/>
            <person name="Li H."/>
            <person name="Toshio Fujiwara R."/>
            <person name="Zhan B."/>
            <person name="Aroian R.V."/>
            <person name="Pafco B."/>
            <person name="Schwarz E.M."/>
        </authorList>
    </citation>
    <scope>NUCLEOTIDE SEQUENCE [LARGE SCALE GENOMIC DNA]</scope>
    <source>
        <strain evidence="2 3">Aroian</strain>
        <tissue evidence="2">Whole animal</tissue>
    </source>
</reference>
<sequence length="122" mass="13847">MPPRLRQSQDKDDSSGTRRNNHCIERNGENIYTSPSPTAVPLPSREDGHVIPAVLPSEIRHAIMSVRNRTAAGPDRIKPEHQEPSASTHQHPGEDLHSYLRIKVPKQWKTSKTVLLYKRRST</sequence>
<accession>A0ABR1D278</accession>
<dbReference type="Proteomes" id="UP001303046">
    <property type="component" value="Unassembled WGS sequence"/>
</dbReference>
<feature type="region of interest" description="Disordered" evidence="1">
    <location>
        <begin position="69"/>
        <end position="95"/>
    </location>
</feature>
<protein>
    <submittedName>
        <fullName evidence="2">Uncharacterized protein</fullName>
    </submittedName>
</protein>
<evidence type="ECO:0000313" key="2">
    <source>
        <dbReference type="EMBL" id="KAK6744038.1"/>
    </source>
</evidence>
<comment type="caution">
    <text evidence="2">The sequence shown here is derived from an EMBL/GenBank/DDBJ whole genome shotgun (WGS) entry which is preliminary data.</text>
</comment>
<name>A0ABR1D278_NECAM</name>
<organism evidence="2 3">
    <name type="scientific">Necator americanus</name>
    <name type="common">Human hookworm</name>
    <dbReference type="NCBI Taxonomy" id="51031"/>
    <lineage>
        <taxon>Eukaryota</taxon>
        <taxon>Metazoa</taxon>
        <taxon>Ecdysozoa</taxon>
        <taxon>Nematoda</taxon>
        <taxon>Chromadorea</taxon>
        <taxon>Rhabditida</taxon>
        <taxon>Rhabditina</taxon>
        <taxon>Rhabditomorpha</taxon>
        <taxon>Strongyloidea</taxon>
        <taxon>Ancylostomatidae</taxon>
        <taxon>Bunostominae</taxon>
        <taxon>Necator</taxon>
    </lineage>
</organism>
<gene>
    <name evidence="2" type="primary">Necator_chrIII.g11764</name>
    <name evidence="2" type="ORF">RB195_010999</name>
</gene>